<reference evidence="11" key="1">
    <citation type="submission" date="2018-05" db="EMBL/GenBank/DDBJ databases">
        <authorList>
            <person name="Lanie J.A."/>
            <person name="Ng W.-L."/>
            <person name="Kazmierczak K.M."/>
            <person name="Andrzejewski T.M."/>
            <person name="Davidsen T.M."/>
            <person name="Wayne K.J."/>
            <person name="Tettelin H."/>
            <person name="Glass J.I."/>
            <person name="Rusch D."/>
            <person name="Podicherti R."/>
            <person name="Tsui H.-C.T."/>
            <person name="Winkler M.E."/>
        </authorList>
    </citation>
    <scope>NUCLEOTIDE SEQUENCE</scope>
</reference>
<dbReference type="GO" id="GO:0016020">
    <property type="term" value="C:membrane"/>
    <property type="evidence" value="ECO:0007669"/>
    <property type="project" value="UniProtKB-SubCell"/>
</dbReference>
<keyword evidence="2" id="KW-0444">Lipid biosynthesis</keyword>
<keyword evidence="6" id="KW-0560">Oxidoreductase</keyword>
<feature type="transmembrane region" description="Helical" evidence="10">
    <location>
        <begin position="48"/>
        <end position="67"/>
    </location>
</feature>
<evidence type="ECO:0000256" key="5">
    <source>
        <dbReference type="ARBA" id="ARBA00022989"/>
    </source>
</evidence>
<feature type="transmembrane region" description="Helical" evidence="10">
    <location>
        <begin position="129"/>
        <end position="153"/>
    </location>
</feature>
<evidence type="ECO:0000256" key="4">
    <source>
        <dbReference type="ARBA" id="ARBA00022832"/>
    </source>
</evidence>
<keyword evidence="7" id="KW-0443">Lipid metabolism</keyword>
<evidence type="ECO:0000256" key="2">
    <source>
        <dbReference type="ARBA" id="ARBA00022516"/>
    </source>
</evidence>
<protein>
    <recommendedName>
        <fullName evidence="12">Fatty acid desaturase domain-containing protein</fullName>
    </recommendedName>
</protein>
<dbReference type="EMBL" id="UINC01120188">
    <property type="protein sequence ID" value="SVC94516.1"/>
    <property type="molecule type" value="Genomic_DNA"/>
</dbReference>
<evidence type="ECO:0008006" key="12">
    <source>
        <dbReference type="Google" id="ProtNLM"/>
    </source>
</evidence>
<gene>
    <name evidence="11" type="ORF">METZ01_LOCUS347370</name>
</gene>
<dbReference type="GO" id="GO:0016717">
    <property type="term" value="F:oxidoreductase activity, acting on paired donors, with oxidation of a pair of donors resulting in the reduction of molecular oxygen to two molecules of water"/>
    <property type="evidence" value="ECO:0007669"/>
    <property type="project" value="InterPro"/>
</dbReference>
<evidence type="ECO:0000256" key="8">
    <source>
        <dbReference type="ARBA" id="ARBA00023136"/>
    </source>
</evidence>
<evidence type="ECO:0000313" key="11">
    <source>
        <dbReference type="EMBL" id="SVC94516.1"/>
    </source>
</evidence>
<dbReference type="PANTHER" id="PTHR11351:SF31">
    <property type="entry name" value="DESATURASE 1, ISOFORM A-RELATED"/>
    <property type="match status" value="1"/>
</dbReference>
<name>A0A382RA24_9ZZZZ</name>
<proteinExistence type="predicted"/>
<sequence length="218" mass="25750">MTINWELFAWATGLGFLWCQVVTHYAVSVGLHRYFAHNQFKTSVAHEWGFIILIMIACVRTPIGWVASHRMHHYDTEGPLDPHNYKELGYWKVALTTWDLPSVPIKFARDLYDNPRLVFGHKYWKQFLITYWIICFLISPYFWWGAAFMPFLFAKVGFGMLNIFGHWDGPTDGVWMNWILGGDGYHKQHHERPSRLVLGKYDLGGYLADRFWRTDKKK</sequence>
<keyword evidence="8 10" id="KW-0472">Membrane</keyword>
<dbReference type="GO" id="GO:0006633">
    <property type="term" value="P:fatty acid biosynthetic process"/>
    <property type="evidence" value="ECO:0007669"/>
    <property type="project" value="UniProtKB-KW"/>
</dbReference>
<comment type="subcellular location">
    <subcellularLocation>
        <location evidence="1">Membrane</location>
        <topology evidence="1">Multi-pass membrane protein</topology>
    </subcellularLocation>
</comment>
<keyword evidence="3 10" id="KW-0812">Transmembrane</keyword>
<evidence type="ECO:0000256" key="1">
    <source>
        <dbReference type="ARBA" id="ARBA00004141"/>
    </source>
</evidence>
<keyword evidence="9" id="KW-0275">Fatty acid biosynthesis</keyword>
<dbReference type="AlphaFoldDB" id="A0A382RA24"/>
<evidence type="ECO:0000256" key="7">
    <source>
        <dbReference type="ARBA" id="ARBA00023098"/>
    </source>
</evidence>
<feature type="transmembrane region" description="Helical" evidence="10">
    <location>
        <begin position="7"/>
        <end position="27"/>
    </location>
</feature>
<dbReference type="PANTHER" id="PTHR11351">
    <property type="entry name" value="ACYL-COA DESATURASE"/>
    <property type="match status" value="1"/>
</dbReference>
<dbReference type="InterPro" id="IPR015876">
    <property type="entry name" value="Acyl-CoA_DS"/>
</dbReference>
<organism evidence="11">
    <name type="scientific">marine metagenome</name>
    <dbReference type="NCBI Taxonomy" id="408172"/>
    <lineage>
        <taxon>unclassified sequences</taxon>
        <taxon>metagenomes</taxon>
        <taxon>ecological metagenomes</taxon>
    </lineage>
</organism>
<evidence type="ECO:0000256" key="6">
    <source>
        <dbReference type="ARBA" id="ARBA00023002"/>
    </source>
</evidence>
<evidence type="ECO:0000256" key="10">
    <source>
        <dbReference type="SAM" id="Phobius"/>
    </source>
</evidence>
<accession>A0A382RA24</accession>
<keyword evidence="4" id="KW-0276">Fatty acid metabolism</keyword>
<keyword evidence="5 10" id="KW-1133">Transmembrane helix</keyword>
<evidence type="ECO:0000256" key="3">
    <source>
        <dbReference type="ARBA" id="ARBA00022692"/>
    </source>
</evidence>
<evidence type="ECO:0000256" key="9">
    <source>
        <dbReference type="ARBA" id="ARBA00023160"/>
    </source>
</evidence>